<evidence type="ECO:0000256" key="2">
    <source>
        <dbReference type="ARBA" id="ARBA00022438"/>
    </source>
</evidence>
<dbReference type="SUPFAM" id="SSF53187">
    <property type="entry name" value="Zn-dependent exopeptidases"/>
    <property type="match status" value="1"/>
</dbReference>
<dbReference type="GO" id="GO:0006508">
    <property type="term" value="P:proteolysis"/>
    <property type="evidence" value="ECO:0007669"/>
    <property type="project" value="UniProtKB-KW"/>
</dbReference>
<organism evidence="9 10">
    <name type="scientific">candidate division WOR-3 bacterium</name>
    <dbReference type="NCBI Taxonomy" id="2052148"/>
    <lineage>
        <taxon>Bacteria</taxon>
        <taxon>Bacteria division WOR-3</taxon>
    </lineage>
</organism>
<dbReference type="InterPro" id="IPR023367">
    <property type="entry name" value="Peptidase_M42_dom2"/>
</dbReference>
<gene>
    <name evidence="9" type="ORF">ENI34_06200</name>
</gene>
<evidence type="ECO:0000313" key="10">
    <source>
        <dbReference type="Proteomes" id="UP000885826"/>
    </source>
</evidence>
<keyword evidence="3" id="KW-0645">Protease</keyword>
<feature type="binding site" evidence="8">
    <location>
        <position position="228"/>
    </location>
    <ligand>
        <name>Zn(2+)</name>
        <dbReference type="ChEBI" id="CHEBI:29105"/>
        <label>1</label>
    </ligand>
</feature>
<evidence type="ECO:0000256" key="4">
    <source>
        <dbReference type="ARBA" id="ARBA00022723"/>
    </source>
</evidence>
<feature type="active site" description="Proton acceptor" evidence="7">
    <location>
        <position position="205"/>
    </location>
</feature>
<accession>A0A9C9K030</accession>
<dbReference type="PANTHER" id="PTHR32481:SF7">
    <property type="entry name" value="AMINOPEPTIDASE YHFE-RELATED"/>
    <property type="match status" value="1"/>
</dbReference>
<proteinExistence type="inferred from homology"/>
<dbReference type="Pfam" id="PF05343">
    <property type="entry name" value="Peptidase_M42"/>
    <property type="match status" value="1"/>
</dbReference>
<feature type="binding site" evidence="8">
    <location>
        <position position="173"/>
    </location>
    <ligand>
        <name>Zn(2+)</name>
        <dbReference type="ChEBI" id="CHEBI:29105"/>
        <label>2</label>
    </ligand>
</feature>
<keyword evidence="2" id="KW-0031">Aminopeptidase</keyword>
<evidence type="ECO:0000256" key="6">
    <source>
        <dbReference type="PIRNR" id="PIRNR001123"/>
    </source>
</evidence>
<comment type="similarity">
    <text evidence="1 6">Belongs to the peptidase M42 family.</text>
</comment>
<keyword evidence="4 8" id="KW-0479">Metal-binding</keyword>
<dbReference type="AlphaFoldDB" id="A0A9C9K030"/>
<evidence type="ECO:0000256" key="3">
    <source>
        <dbReference type="ARBA" id="ARBA00022670"/>
    </source>
</evidence>
<evidence type="ECO:0000256" key="8">
    <source>
        <dbReference type="PIRSR" id="PIRSR001123-2"/>
    </source>
</evidence>
<evidence type="ECO:0000256" key="5">
    <source>
        <dbReference type="ARBA" id="ARBA00022801"/>
    </source>
</evidence>
<evidence type="ECO:0000256" key="7">
    <source>
        <dbReference type="PIRSR" id="PIRSR001123-1"/>
    </source>
</evidence>
<feature type="binding site" evidence="8">
    <location>
        <position position="312"/>
    </location>
    <ligand>
        <name>Zn(2+)</name>
        <dbReference type="ChEBI" id="CHEBI:29105"/>
        <label>2</label>
    </ligand>
</feature>
<evidence type="ECO:0000313" key="9">
    <source>
        <dbReference type="EMBL" id="HEC78717.1"/>
    </source>
</evidence>
<dbReference type="GO" id="GO:0046872">
    <property type="term" value="F:metal ion binding"/>
    <property type="evidence" value="ECO:0007669"/>
    <property type="project" value="UniProtKB-UniRule"/>
</dbReference>
<protein>
    <submittedName>
        <fullName evidence="9">M42 family peptidase</fullName>
    </submittedName>
</protein>
<dbReference type="PANTHER" id="PTHR32481">
    <property type="entry name" value="AMINOPEPTIDASE"/>
    <property type="match status" value="1"/>
</dbReference>
<comment type="caution">
    <text evidence="9">The sequence shown here is derived from an EMBL/GenBank/DDBJ whole genome shotgun (WGS) entry which is preliminary data.</text>
</comment>
<comment type="cofactor">
    <cofactor evidence="8">
        <name>a divalent metal cation</name>
        <dbReference type="ChEBI" id="CHEBI:60240"/>
    </cofactor>
    <text evidence="8">Binds 2 divalent metal cations per subunit.</text>
</comment>
<feature type="binding site" evidence="8">
    <location>
        <position position="173"/>
    </location>
    <ligand>
        <name>Zn(2+)</name>
        <dbReference type="ChEBI" id="CHEBI:29105"/>
        <label>1</label>
    </ligand>
</feature>
<sequence>MEYLDTLLSKLTLATGVAYSGEVLEIIRRELCGYEVEARTEQDGSVIGHIPGEKNIGVMLACHVDEIGFMVSSIDDAGRISFSGIGGVDVRILPGQEVIVHGKKKLRGYIGAKPPHLMTKEERKKVLPMEKLFVDVGLECAEVKELVRIGDCISFVGTYKKLQGDLRSVKSLDNRASVACSLLAFKELVRSVPACNLYFVATSQEEYTGLGARIHSYRLPIHYAITVDVTFGEYPTLKDYQYFPLNKGPVIGRGATIPEKLYDLLIRTAEELEIPYQIEPLPTYTGTDADAIAFNREGIPTCVIGIPIRYMHTPVEVVSLKDIIRAKELIVGAIRRL</sequence>
<dbReference type="InterPro" id="IPR008007">
    <property type="entry name" value="Peptidase_M42"/>
</dbReference>
<feature type="binding site" evidence="8">
    <location>
        <position position="63"/>
    </location>
    <ligand>
        <name>Zn(2+)</name>
        <dbReference type="ChEBI" id="CHEBI:29105"/>
        <label>1</label>
    </ligand>
</feature>
<dbReference type="EMBL" id="DRIG01000066">
    <property type="protein sequence ID" value="HEC78717.1"/>
    <property type="molecule type" value="Genomic_DNA"/>
</dbReference>
<dbReference type="Proteomes" id="UP000885826">
    <property type="component" value="Unassembled WGS sequence"/>
</dbReference>
<dbReference type="Gene3D" id="3.40.630.10">
    <property type="entry name" value="Zn peptidases"/>
    <property type="match status" value="1"/>
</dbReference>
<dbReference type="InterPro" id="IPR051464">
    <property type="entry name" value="Peptidase_M42_aminopept"/>
</dbReference>
<reference evidence="9" key="1">
    <citation type="journal article" date="2020" name="mSystems">
        <title>Genome- and Community-Level Interaction Insights into Carbon Utilization and Element Cycling Functions of Hydrothermarchaeota in Hydrothermal Sediment.</title>
        <authorList>
            <person name="Zhou Z."/>
            <person name="Liu Y."/>
            <person name="Xu W."/>
            <person name="Pan J."/>
            <person name="Luo Z.H."/>
            <person name="Li M."/>
        </authorList>
    </citation>
    <scope>NUCLEOTIDE SEQUENCE</scope>
    <source>
        <strain evidence="9">HyVt-388</strain>
    </source>
</reference>
<dbReference type="PIRSF" id="PIRSF001123">
    <property type="entry name" value="PepA_GA"/>
    <property type="match status" value="1"/>
</dbReference>
<evidence type="ECO:0000256" key="1">
    <source>
        <dbReference type="ARBA" id="ARBA00006272"/>
    </source>
</evidence>
<dbReference type="Gene3D" id="2.40.30.40">
    <property type="entry name" value="Peptidase M42, domain 2"/>
    <property type="match status" value="1"/>
</dbReference>
<dbReference type="SUPFAM" id="SSF101821">
    <property type="entry name" value="Aminopeptidase/glucanase lid domain"/>
    <property type="match status" value="1"/>
</dbReference>
<keyword evidence="5" id="KW-0378">Hydrolase</keyword>
<dbReference type="GO" id="GO:0004177">
    <property type="term" value="F:aminopeptidase activity"/>
    <property type="evidence" value="ECO:0007669"/>
    <property type="project" value="UniProtKB-UniRule"/>
</dbReference>
<name>A0A9C9K030_UNCW3</name>
<feature type="binding site" evidence="8">
    <location>
        <position position="206"/>
    </location>
    <ligand>
        <name>Zn(2+)</name>
        <dbReference type="ChEBI" id="CHEBI:29105"/>
        <label>2</label>
    </ligand>
</feature>